<name>A0ABP5MMH3_9MICC</name>
<proteinExistence type="predicted"/>
<dbReference type="Gene3D" id="3.40.50.10860">
    <property type="entry name" value="Leucine Dehydrogenase, chain A, domain 1"/>
    <property type="match status" value="1"/>
</dbReference>
<evidence type="ECO:0000256" key="2">
    <source>
        <dbReference type="ARBA" id="ARBA00023141"/>
    </source>
</evidence>
<dbReference type="InterPro" id="IPR013708">
    <property type="entry name" value="Shikimate_DH-bd_N"/>
</dbReference>
<dbReference type="SUPFAM" id="SSF53223">
    <property type="entry name" value="Aminoacid dehydrogenase-like, N-terminal domain"/>
    <property type="match status" value="1"/>
</dbReference>
<dbReference type="EMBL" id="BAAAON010000002">
    <property type="protein sequence ID" value="GAA2175840.1"/>
    <property type="molecule type" value="Genomic_DNA"/>
</dbReference>
<evidence type="ECO:0000256" key="1">
    <source>
        <dbReference type="ARBA" id="ARBA00004871"/>
    </source>
</evidence>
<keyword evidence="2" id="KW-0028">Amino-acid biosynthesis</keyword>
<evidence type="ECO:0000313" key="4">
    <source>
        <dbReference type="EMBL" id="GAA2175840.1"/>
    </source>
</evidence>
<comment type="pathway">
    <text evidence="1">Metabolic intermediate biosynthesis; chorismate biosynthesis; chorismate from D-erythrose 4-phosphate and phosphoenolpyruvate: step 4/7.</text>
</comment>
<dbReference type="CDD" id="cd01065">
    <property type="entry name" value="NAD_bind_Shikimate_DH"/>
    <property type="match status" value="1"/>
</dbReference>
<dbReference type="PANTHER" id="PTHR21089:SF1">
    <property type="entry name" value="BIFUNCTIONAL 3-DEHYDROQUINATE DEHYDRATASE_SHIKIMATE DEHYDROGENASE, CHLOROPLASTIC"/>
    <property type="match status" value="1"/>
</dbReference>
<dbReference type="InterPro" id="IPR022893">
    <property type="entry name" value="Shikimate_DH_fam"/>
</dbReference>
<dbReference type="Pfam" id="PF08501">
    <property type="entry name" value="Shikimate_dh_N"/>
    <property type="match status" value="1"/>
</dbReference>
<dbReference type="RefSeq" id="WP_346028237.1">
    <property type="nucleotide sequence ID" value="NZ_BAAAON010000002.1"/>
</dbReference>
<gene>
    <name evidence="4" type="ORF">GCM10009784_19860</name>
</gene>
<reference evidence="5" key="1">
    <citation type="journal article" date="2019" name="Int. J. Syst. Evol. Microbiol.">
        <title>The Global Catalogue of Microorganisms (GCM) 10K type strain sequencing project: providing services to taxonomists for standard genome sequencing and annotation.</title>
        <authorList>
            <consortium name="The Broad Institute Genomics Platform"/>
            <consortium name="The Broad Institute Genome Sequencing Center for Infectious Disease"/>
            <person name="Wu L."/>
            <person name="Ma J."/>
        </authorList>
    </citation>
    <scope>NUCLEOTIDE SEQUENCE [LARGE SCALE GENOMIC DNA]</scope>
    <source>
        <strain evidence="5">JCM 14917</strain>
    </source>
</reference>
<evidence type="ECO:0000313" key="5">
    <source>
        <dbReference type="Proteomes" id="UP001500974"/>
    </source>
</evidence>
<evidence type="ECO:0000259" key="3">
    <source>
        <dbReference type="Pfam" id="PF08501"/>
    </source>
</evidence>
<dbReference type="InterPro" id="IPR036291">
    <property type="entry name" value="NAD(P)-bd_dom_sf"/>
</dbReference>
<keyword evidence="2" id="KW-0057">Aromatic amino acid biosynthesis</keyword>
<accession>A0ABP5MMH3</accession>
<keyword evidence="5" id="KW-1185">Reference proteome</keyword>
<dbReference type="Proteomes" id="UP001500974">
    <property type="component" value="Unassembled WGS sequence"/>
</dbReference>
<dbReference type="InterPro" id="IPR046346">
    <property type="entry name" value="Aminoacid_DH-like_N_sf"/>
</dbReference>
<dbReference type="Gene3D" id="3.40.50.720">
    <property type="entry name" value="NAD(P)-binding Rossmann-like Domain"/>
    <property type="match status" value="1"/>
</dbReference>
<dbReference type="PANTHER" id="PTHR21089">
    <property type="entry name" value="SHIKIMATE DEHYDROGENASE"/>
    <property type="match status" value="1"/>
</dbReference>
<organism evidence="4 5">
    <name type="scientific">Arthrobacter parietis</name>
    <dbReference type="NCBI Taxonomy" id="271434"/>
    <lineage>
        <taxon>Bacteria</taxon>
        <taxon>Bacillati</taxon>
        <taxon>Actinomycetota</taxon>
        <taxon>Actinomycetes</taxon>
        <taxon>Micrococcales</taxon>
        <taxon>Micrococcaceae</taxon>
        <taxon>Arthrobacter</taxon>
    </lineage>
</organism>
<feature type="domain" description="Shikimate dehydrogenase substrate binding N-terminal" evidence="3">
    <location>
        <begin position="14"/>
        <end position="97"/>
    </location>
</feature>
<sequence length="300" mass="31082">MVPDQTPAQYRAGVIGQPIAHSKSPLLHSAAYAFLGLDCSYTAIDTSPDSLKDRVAEVRANPAWRGLSVTMPHKAASLPLMDELGPGVAELGVINTVRAVGTGQQRRLMGYNTDIDGIVRAVRHAGAGSPKEALVLGGGGTASAAVAALARMGVERAQICARSPQKAESLAELGRRLGIAVKLSGFSEAAELCGSSSLVISTLPPHGADELAGALGAAAARDDAGLRIDSDPRVLLDVAYDPWPSALARAWSSLGGVIVPGLEMLLYQAVEQVKLFAGDAFREESAVINVMCDAVGAPRR</sequence>
<dbReference type="SUPFAM" id="SSF51735">
    <property type="entry name" value="NAD(P)-binding Rossmann-fold domains"/>
    <property type="match status" value="1"/>
</dbReference>
<protein>
    <submittedName>
        <fullName evidence="4">Shikimate dehydrogenase</fullName>
    </submittedName>
</protein>
<comment type="caution">
    <text evidence="4">The sequence shown here is derived from an EMBL/GenBank/DDBJ whole genome shotgun (WGS) entry which is preliminary data.</text>
</comment>